<dbReference type="InterPro" id="IPR050039">
    <property type="entry name" value="MAB_1171c-like"/>
</dbReference>
<keyword evidence="1" id="KW-0812">Transmembrane</keyword>
<keyword evidence="4" id="KW-1185">Reference proteome</keyword>
<accession>A0A7W9YLE3</accession>
<comment type="caution">
    <text evidence="3">The sequence shown here is derived from an EMBL/GenBank/DDBJ whole genome shotgun (WGS) entry which is preliminary data.</text>
</comment>
<feature type="transmembrane region" description="Helical" evidence="1">
    <location>
        <begin position="58"/>
        <end position="79"/>
    </location>
</feature>
<keyword evidence="1" id="KW-1133">Transmembrane helix</keyword>
<feature type="domain" description="DUF6545" evidence="2">
    <location>
        <begin position="204"/>
        <end position="327"/>
    </location>
</feature>
<name>A0A7W9YLE3_9ACTN</name>
<dbReference type="Proteomes" id="UP000546642">
    <property type="component" value="Unassembled WGS sequence"/>
</dbReference>
<organism evidence="3 4">
    <name type="scientific">Nocardiopsis mwathae</name>
    <dbReference type="NCBI Taxonomy" id="1472723"/>
    <lineage>
        <taxon>Bacteria</taxon>
        <taxon>Bacillati</taxon>
        <taxon>Actinomycetota</taxon>
        <taxon>Actinomycetes</taxon>
        <taxon>Streptosporangiales</taxon>
        <taxon>Nocardiopsidaceae</taxon>
        <taxon>Nocardiopsis</taxon>
    </lineage>
</organism>
<gene>
    <name evidence="3" type="ORF">HNR23_004385</name>
</gene>
<feature type="transmembrane region" description="Helical" evidence="1">
    <location>
        <begin position="132"/>
        <end position="153"/>
    </location>
</feature>
<evidence type="ECO:0000256" key="1">
    <source>
        <dbReference type="SAM" id="Phobius"/>
    </source>
</evidence>
<dbReference type="AlphaFoldDB" id="A0A7W9YLE3"/>
<sequence>MVFLALSAQLMVGAAGSSEVFPGQSPKLIQNVILTLFFALLIVLLQSAVSPVAKPKHGWIEVAIALLTCLALISTFASIDSDVGAVNYEDAGQTPGLLAFYALGNLYMSYATARGAHLAWTASDHTRSRARLSLRLASAGLAVNCIGTHIPRVVSTSGRLLLGIDPIPGTETWTTPILAIGIIAFFVGIGYPGGRTLVVKIRLWFEARRDYRKLRPLWSALSSQFPEIALFPPVHPLREMLHFRSMRFRYYRRIIECRDGLVSLSPYIADLGDDKTIIRQAELVRDAIVRRSEGRGPVSEASVIAAPAVSGMEADVQELLALACAWRKFSDRVGNSAV</sequence>
<reference evidence="3 4" key="1">
    <citation type="submission" date="2020-08" db="EMBL/GenBank/DDBJ databases">
        <title>Sequencing the genomes of 1000 actinobacteria strains.</title>
        <authorList>
            <person name="Klenk H.-P."/>
        </authorList>
    </citation>
    <scope>NUCLEOTIDE SEQUENCE [LARGE SCALE GENOMIC DNA]</scope>
    <source>
        <strain evidence="3 4">DSM 46659</strain>
    </source>
</reference>
<feature type="transmembrane region" description="Helical" evidence="1">
    <location>
        <begin position="28"/>
        <end position="46"/>
    </location>
</feature>
<dbReference type="EMBL" id="JACHDS010000001">
    <property type="protein sequence ID" value="MBB6174325.1"/>
    <property type="molecule type" value="Genomic_DNA"/>
</dbReference>
<dbReference type="NCBIfam" id="NF042915">
    <property type="entry name" value="MAB_1171c_fam"/>
    <property type="match status" value="1"/>
</dbReference>
<keyword evidence="1" id="KW-0472">Membrane</keyword>
<proteinExistence type="predicted"/>
<evidence type="ECO:0000313" key="3">
    <source>
        <dbReference type="EMBL" id="MBB6174325.1"/>
    </source>
</evidence>
<evidence type="ECO:0000313" key="4">
    <source>
        <dbReference type="Proteomes" id="UP000546642"/>
    </source>
</evidence>
<feature type="transmembrane region" description="Helical" evidence="1">
    <location>
        <begin position="173"/>
        <end position="193"/>
    </location>
</feature>
<protein>
    <recommendedName>
        <fullName evidence="2">DUF6545 domain-containing protein</fullName>
    </recommendedName>
</protein>
<feature type="transmembrane region" description="Helical" evidence="1">
    <location>
        <begin position="99"/>
        <end position="120"/>
    </location>
</feature>
<dbReference type="Pfam" id="PF20182">
    <property type="entry name" value="DUF6545"/>
    <property type="match status" value="1"/>
</dbReference>
<evidence type="ECO:0000259" key="2">
    <source>
        <dbReference type="Pfam" id="PF20182"/>
    </source>
</evidence>
<dbReference type="InterPro" id="IPR046675">
    <property type="entry name" value="DUF6545"/>
</dbReference>